<feature type="compositionally biased region" description="Low complexity" evidence="1">
    <location>
        <begin position="987"/>
        <end position="997"/>
    </location>
</feature>
<feature type="compositionally biased region" description="Polar residues" evidence="1">
    <location>
        <begin position="677"/>
        <end position="688"/>
    </location>
</feature>
<dbReference type="KEGG" id="dord:105990348"/>
<feature type="region of interest" description="Disordered" evidence="1">
    <location>
        <begin position="279"/>
        <end position="306"/>
    </location>
</feature>
<dbReference type="PANTHER" id="PTHR16222">
    <property type="entry name" value="ADP-RIBOSYLGLYCOHYDROLASE"/>
    <property type="match status" value="1"/>
</dbReference>
<feature type="region of interest" description="Disordered" evidence="1">
    <location>
        <begin position="913"/>
        <end position="1099"/>
    </location>
</feature>
<dbReference type="Proteomes" id="UP000081671">
    <property type="component" value="Unplaced"/>
</dbReference>
<dbReference type="GeneID" id="105990348"/>
<feature type="region of interest" description="Disordered" evidence="1">
    <location>
        <begin position="152"/>
        <end position="172"/>
    </location>
</feature>
<feature type="compositionally biased region" description="Low complexity" evidence="1">
    <location>
        <begin position="358"/>
        <end position="372"/>
    </location>
</feature>
<accession>A0A1S3FP79</accession>
<dbReference type="InterPro" id="IPR050792">
    <property type="entry name" value="ADP-ribosylglycohydrolase"/>
</dbReference>
<feature type="compositionally biased region" description="Polar residues" evidence="1">
    <location>
        <begin position="1027"/>
        <end position="1044"/>
    </location>
</feature>
<feature type="region of interest" description="Disordered" evidence="1">
    <location>
        <begin position="35"/>
        <end position="60"/>
    </location>
</feature>
<keyword evidence="2" id="KW-1185">Reference proteome</keyword>
<reference evidence="3" key="1">
    <citation type="submission" date="2025-08" db="UniProtKB">
        <authorList>
            <consortium name="RefSeq"/>
        </authorList>
    </citation>
    <scope>IDENTIFICATION</scope>
    <source>
        <tissue evidence="3">Kidney</tissue>
    </source>
</reference>
<dbReference type="InParanoid" id="A0A1S3FP79"/>
<dbReference type="RefSeq" id="XP_012878165.1">
    <property type="nucleotide sequence ID" value="XM_013022711.1"/>
</dbReference>
<sequence>MPLDAPTLRKKLSRTCDEGARALLSSLLLYVSECADGPPRPEDRAHGAGRTPPSQEASRRPTRFQLLQAKFMGTGREPYLKRTREVGRLISKDKQGPGRSLVSATINRLMEKTKEGASSPGHRPLPSEKPRWGPPGGKSIVKNIVKKLLAVDEKEKDTGDKPSAQQPGSIRGLLPRIVGRSSILSKLKEKFEQSSCLHSEASVLPLHRAGRKSRSQQRKKVHRPQVRVLHTATMAPSFTRTPPLRFLACTAEPLPALSIATIVCGPQSWQSHCAKISHLDSRRHPQRETSMSSTSGDRTAPLNGEPIGQLESATISEPQADTHSFGLMAPSSECGPPPGSCCISLQGKALPGPVPVLSSSASPGDAAAPAAGNKTQGLASHGQDAGEAPEITMTMCSSEDEADRAPTDAESQPLFAMQWHLPEQEATAWIPPLDPGADQAAQQAQPAIEPAQTTTQLPVVHKMPAPLLLPPRASGHKLKGSYVSGGENVIERIPAALAPGAEDKEGHQYQGTSTPEILGAAKEQGPQGDPREAAHADRDIPQTGLEPAPSESPCGKGTPLGLRNRHSVSGQSAESSWKTHPSTETNETPASLSEASPAHPTPPKSHSRPRAVQLELSSFMLALTQGCTRPEESTTTNKSILCGQEEGRRPVVESILPPRIDEKNISGDLDKDRQSSSDEIPSAGTNASGEAMATGNVTRPTVLQPGGAAEGQFSGDTARPLPLAREAPTAWPGDTAHTSLVPANPQLCAPTQPAASKCSAGADGRNSAMAANALRDNTVSQSPQKRSEGLLSSNRGQPPSVGPPAPSPRGLGLEPHPGLGAPSPSAYALVPVLGVEPLDPGQQALPRAAPKAKSLGPGAQVDQQVPDGSQLRLEEAGAGHQAGQPEGSEKRGAAPLDQRAVLCMTEPQAQAAQDLAGGEKMPTVAKPCPHKAQGQEQALGPCGRRASSPAPGGSPQAGVIPATSRKLKSPGSLAVQGQGQGQGLAGGMAAQAQAQLACTGEGVPTAGIPGEPPRPAPRVRDHDSPDIQGSQGAQGSPRGSQLQGHSRAPACPLEPGDGSAWPRSDARGQPSQAPAVEGLPSTPGAERDWPDGEHHRRPLHYAKYKAQSFSDQRAFDLSFRPTILRATDTFAPPK</sequence>
<gene>
    <name evidence="3" type="primary">LOC105990348</name>
</gene>
<evidence type="ECO:0000256" key="1">
    <source>
        <dbReference type="SAM" id="MobiDB-lite"/>
    </source>
</evidence>
<dbReference type="AlphaFoldDB" id="A0A1S3FP79"/>
<organism evidence="2 3">
    <name type="scientific">Dipodomys ordii</name>
    <name type="common">Ord's kangaroo rat</name>
    <dbReference type="NCBI Taxonomy" id="10020"/>
    <lineage>
        <taxon>Eukaryota</taxon>
        <taxon>Metazoa</taxon>
        <taxon>Chordata</taxon>
        <taxon>Craniata</taxon>
        <taxon>Vertebrata</taxon>
        <taxon>Euteleostomi</taxon>
        <taxon>Mammalia</taxon>
        <taxon>Eutheria</taxon>
        <taxon>Euarchontoglires</taxon>
        <taxon>Glires</taxon>
        <taxon>Rodentia</taxon>
        <taxon>Castorimorpha</taxon>
        <taxon>Heteromyidae</taxon>
        <taxon>Dipodomyinae</taxon>
        <taxon>Dipodomys</taxon>
    </lineage>
</organism>
<evidence type="ECO:0000313" key="3">
    <source>
        <dbReference type="RefSeq" id="XP_012878165.1"/>
    </source>
</evidence>
<feature type="compositionally biased region" description="Basic and acidic residues" evidence="1">
    <location>
        <begin position="1085"/>
        <end position="1094"/>
    </location>
</feature>
<feature type="compositionally biased region" description="Basic and acidic residues" evidence="1">
    <location>
        <begin position="659"/>
        <end position="676"/>
    </location>
</feature>
<feature type="region of interest" description="Disordered" evidence="1">
    <location>
        <begin position="541"/>
        <end position="610"/>
    </location>
</feature>
<name>A0A1S3FP79_DIPOR</name>
<protein>
    <submittedName>
        <fullName evidence="3">Uncharacterized protein LOC105990348</fullName>
    </submittedName>
</protein>
<feature type="region of interest" description="Disordered" evidence="1">
    <location>
        <begin position="627"/>
        <end position="896"/>
    </location>
</feature>
<dbReference type="OrthoDB" id="10250509at2759"/>
<dbReference type="PANTHER" id="PTHR16222:SF23">
    <property type="entry name" value="INACTIVE ADP-RIBOSYLTRANSFERASE ARH2"/>
    <property type="match status" value="1"/>
</dbReference>
<evidence type="ECO:0000313" key="2">
    <source>
        <dbReference type="Proteomes" id="UP000081671"/>
    </source>
</evidence>
<feature type="compositionally biased region" description="Polar residues" evidence="1">
    <location>
        <begin position="288"/>
        <end position="297"/>
    </location>
</feature>
<proteinExistence type="predicted"/>
<feature type="region of interest" description="Disordered" evidence="1">
    <location>
        <begin position="354"/>
        <end position="387"/>
    </location>
</feature>
<feature type="region of interest" description="Disordered" evidence="1">
    <location>
        <begin position="112"/>
        <end position="139"/>
    </location>
</feature>
<feature type="compositionally biased region" description="Polar residues" evidence="1">
    <location>
        <begin position="567"/>
        <end position="594"/>
    </location>
</feature>
<feature type="compositionally biased region" description="Polar residues" evidence="1">
    <location>
        <begin position="775"/>
        <end position="797"/>
    </location>
</feature>